<sequence length="60" mass="6838">MATIEQSPEAGMRTVRDATSYGGLPNPITVFQRPTDDRTRDLDAQAGGFWRSRREWRKAL</sequence>
<protein>
    <submittedName>
        <fullName evidence="2">Uncharacterized protein</fullName>
    </submittedName>
</protein>
<dbReference type="Proteomes" id="UP001145022">
    <property type="component" value="Unassembled WGS sequence"/>
</dbReference>
<reference evidence="2" key="2">
    <citation type="submission" date="2022-11" db="EMBL/GenBank/DDBJ databases">
        <title>Draft genome sequencing of Pseudomonas atacamensis RS3R1.</title>
        <authorList>
            <person name="Furuya T."/>
            <person name="Kaneko H."/>
        </authorList>
    </citation>
    <scope>NUCLEOTIDE SEQUENCE</scope>
    <source>
        <strain evidence="2">RS3R-1</strain>
    </source>
</reference>
<accession>A0ABQ5PIM7</accession>
<organism evidence="2 3">
    <name type="scientific">Pseudomonas atacamensis</name>
    <dbReference type="NCBI Taxonomy" id="2565368"/>
    <lineage>
        <taxon>Bacteria</taxon>
        <taxon>Pseudomonadati</taxon>
        <taxon>Pseudomonadota</taxon>
        <taxon>Gammaproteobacteria</taxon>
        <taxon>Pseudomonadales</taxon>
        <taxon>Pseudomonadaceae</taxon>
        <taxon>Pseudomonas</taxon>
    </lineage>
</organism>
<evidence type="ECO:0000256" key="1">
    <source>
        <dbReference type="SAM" id="MobiDB-lite"/>
    </source>
</evidence>
<gene>
    <name evidence="2" type="ORF">RS3R1_24190</name>
</gene>
<feature type="compositionally biased region" description="Basic and acidic residues" evidence="1">
    <location>
        <begin position="34"/>
        <end position="43"/>
    </location>
</feature>
<reference evidence="2" key="1">
    <citation type="journal article" date="2021" name="Sci. Rep.">
        <title>An efficient direct screening system for microorganisms that activate plant immune responses based on plant-microbe interactions using cultured plant cells.</title>
        <authorList>
            <person name="Kurokawa M."/>
            <person name="Nakano M."/>
            <person name="Kitahata N."/>
            <person name="Kuchitsu K."/>
            <person name="Furuya T."/>
        </authorList>
    </citation>
    <scope>NUCLEOTIDE SEQUENCE</scope>
    <source>
        <strain evidence="2">RS3R-1</strain>
    </source>
</reference>
<keyword evidence="3" id="KW-1185">Reference proteome</keyword>
<feature type="region of interest" description="Disordered" evidence="1">
    <location>
        <begin position="1"/>
        <end position="44"/>
    </location>
</feature>
<proteinExistence type="predicted"/>
<evidence type="ECO:0000313" key="2">
    <source>
        <dbReference type="EMBL" id="GLH43331.1"/>
    </source>
</evidence>
<evidence type="ECO:0000313" key="3">
    <source>
        <dbReference type="Proteomes" id="UP001145022"/>
    </source>
</evidence>
<comment type="caution">
    <text evidence="2">The sequence shown here is derived from an EMBL/GenBank/DDBJ whole genome shotgun (WGS) entry which is preliminary data.</text>
</comment>
<reference evidence="2" key="3">
    <citation type="journal article" date="2023" name="J. Biotechnol.">
        <title>Draft Genome Sequences of Endophytic Pseudomonas Strains, Isolated from the Interior of Brassicaceae Plants.</title>
        <authorList>
            <person name="Kaneko H."/>
            <person name="Furuya T."/>
        </authorList>
    </citation>
    <scope>NUCLEOTIDE SEQUENCE</scope>
    <source>
        <strain evidence="2">RS3R-1</strain>
    </source>
</reference>
<dbReference type="EMBL" id="BSCQ01000031">
    <property type="protein sequence ID" value="GLH43331.1"/>
    <property type="molecule type" value="Genomic_DNA"/>
</dbReference>
<name>A0ABQ5PIM7_9PSED</name>